<dbReference type="Proteomes" id="UP000656813">
    <property type="component" value="Unassembled WGS sequence"/>
</dbReference>
<proteinExistence type="predicted"/>
<evidence type="ECO:0000313" key="1">
    <source>
        <dbReference type="EMBL" id="GGH75012.1"/>
    </source>
</evidence>
<comment type="caution">
    <text evidence="1">The sequence shown here is derived from an EMBL/GenBank/DDBJ whole genome shotgun (WGS) entry which is preliminary data.</text>
</comment>
<evidence type="ECO:0008006" key="3">
    <source>
        <dbReference type="Google" id="ProtNLM"/>
    </source>
</evidence>
<dbReference type="AlphaFoldDB" id="A0A8J2ZTE1"/>
<sequence length="83" mass="9761">MQFNMNLPGLEDVKITKTEEINGSFYLYIEVPRKKHKCPVCGSEPTRYMITVLKRCNNLRCLKELPICFIESEDMYVHVESVF</sequence>
<evidence type="ECO:0000313" key="2">
    <source>
        <dbReference type="Proteomes" id="UP000656813"/>
    </source>
</evidence>
<keyword evidence="2" id="KW-1185">Reference proteome</keyword>
<name>A0A8J2ZTE1_9BACL</name>
<gene>
    <name evidence="1" type="ORF">GCM10007096_03790</name>
</gene>
<dbReference type="EMBL" id="BMFV01000002">
    <property type="protein sequence ID" value="GGH75012.1"/>
    <property type="molecule type" value="Genomic_DNA"/>
</dbReference>
<accession>A0A8J2ZTE1</accession>
<protein>
    <recommendedName>
        <fullName evidence="3">Zinc-finger of transposase IS204/IS1001/IS1096/IS1165</fullName>
    </recommendedName>
</protein>
<organism evidence="1 2">
    <name type="scientific">Pullulanibacillus pueri</name>
    <dbReference type="NCBI Taxonomy" id="1437324"/>
    <lineage>
        <taxon>Bacteria</taxon>
        <taxon>Bacillati</taxon>
        <taxon>Bacillota</taxon>
        <taxon>Bacilli</taxon>
        <taxon>Bacillales</taxon>
        <taxon>Sporolactobacillaceae</taxon>
        <taxon>Pullulanibacillus</taxon>
    </lineage>
</organism>
<reference evidence="1" key="1">
    <citation type="journal article" date="2014" name="Int. J. Syst. Evol. Microbiol.">
        <title>Complete genome sequence of Corynebacterium casei LMG S-19264T (=DSM 44701T), isolated from a smear-ripened cheese.</title>
        <authorList>
            <consortium name="US DOE Joint Genome Institute (JGI-PGF)"/>
            <person name="Walter F."/>
            <person name="Albersmeier A."/>
            <person name="Kalinowski J."/>
            <person name="Ruckert C."/>
        </authorList>
    </citation>
    <scope>NUCLEOTIDE SEQUENCE</scope>
    <source>
        <strain evidence="1">CGMCC 1.12777</strain>
    </source>
</reference>
<reference evidence="1" key="2">
    <citation type="submission" date="2020-09" db="EMBL/GenBank/DDBJ databases">
        <authorList>
            <person name="Sun Q."/>
            <person name="Zhou Y."/>
        </authorList>
    </citation>
    <scope>NUCLEOTIDE SEQUENCE</scope>
    <source>
        <strain evidence="1">CGMCC 1.12777</strain>
    </source>
</reference>